<reference evidence="10" key="1">
    <citation type="submission" date="2025-08" db="UniProtKB">
        <authorList>
            <consortium name="RefSeq"/>
        </authorList>
    </citation>
    <scope>IDENTIFICATION</scope>
    <source>
        <tissue evidence="10">Whole organism</tissue>
    </source>
</reference>
<dbReference type="PANTHER" id="PTHR28680:SF1">
    <property type="entry name" value="CENTROMERE PROTEIN X"/>
    <property type="match status" value="1"/>
</dbReference>
<organism evidence="9 10">
    <name type="scientific">Hyalella azteca</name>
    <name type="common">Amphipod</name>
    <dbReference type="NCBI Taxonomy" id="294128"/>
    <lineage>
        <taxon>Eukaryota</taxon>
        <taxon>Metazoa</taxon>
        <taxon>Ecdysozoa</taxon>
        <taxon>Arthropoda</taxon>
        <taxon>Crustacea</taxon>
        <taxon>Multicrustacea</taxon>
        <taxon>Malacostraca</taxon>
        <taxon>Eumalacostraca</taxon>
        <taxon>Peracarida</taxon>
        <taxon>Amphipoda</taxon>
        <taxon>Senticaudata</taxon>
        <taxon>Talitrida</taxon>
        <taxon>Talitroidea</taxon>
        <taxon>Hyalellidae</taxon>
        <taxon>Hyalella</taxon>
    </lineage>
</organism>
<dbReference type="GO" id="GO:0000712">
    <property type="term" value="P:resolution of meiotic recombination intermediates"/>
    <property type="evidence" value="ECO:0007669"/>
    <property type="project" value="TreeGrafter"/>
</dbReference>
<dbReference type="GeneID" id="108674336"/>
<keyword evidence="7" id="KW-0539">Nucleus</keyword>
<evidence type="ECO:0000256" key="5">
    <source>
        <dbReference type="ARBA" id="ARBA00023125"/>
    </source>
</evidence>
<evidence type="ECO:0000313" key="10">
    <source>
        <dbReference type="RefSeq" id="XP_047738582.1"/>
    </source>
</evidence>
<keyword evidence="6" id="KW-0234">DNA repair</keyword>
<comment type="subunit">
    <text evidence="8">Heterodimer with CENPX, sometimes called MHF; this interaction stabilizes both partners. MHF heterodimers can assemble to form tetrameric structures. MHF also coassemble with CENPT-CENPW heterodimers at centromeres to form the tetrameric CENP-T-W-S-X complex. Forms a discrete complex with FANCM and CENPX, called FANCM-MHF; this interaction, probably mediated by direct binding between CENPS and FANCM, leads to synergistic activation of double-stranded DNA binding and strongly stimulates FANCM-mediated DNA remodeling. Recruited by FANCM to the Fanconi anemia (FA) core complex, which consists of CENPS, CENPX, FANCA, FANCB, FANCC, FANCE, FANCF, FANCG, FANCL, FANCM, FAAP24 and FAAP100. The FA core complex associates with Bloom syndrome (BLM) complex, which consists of at least BLM, DNA topoisomerase 3-alpha (TOP3A), RMI1/BLAP75, RPA1/RPA70 and RPA2/RPA32. The super complex between FA and BLM is called BRAFT.</text>
</comment>
<dbReference type="GO" id="GO:0051382">
    <property type="term" value="P:kinetochore assembly"/>
    <property type="evidence" value="ECO:0007669"/>
    <property type="project" value="InterPro"/>
</dbReference>
<evidence type="ECO:0000256" key="8">
    <source>
        <dbReference type="ARBA" id="ARBA00047146"/>
    </source>
</evidence>
<evidence type="ECO:0000256" key="1">
    <source>
        <dbReference type="ARBA" id="ARBA00004123"/>
    </source>
</evidence>
<accession>A0A979FQ73</accession>
<dbReference type="Pfam" id="PF09415">
    <property type="entry name" value="CENP-X"/>
    <property type="match status" value="1"/>
</dbReference>
<evidence type="ECO:0000256" key="3">
    <source>
        <dbReference type="ARBA" id="ARBA00016388"/>
    </source>
</evidence>
<dbReference type="Gene3D" id="6.10.130.30">
    <property type="match status" value="1"/>
</dbReference>
<evidence type="ECO:0000313" key="9">
    <source>
        <dbReference type="Proteomes" id="UP000694843"/>
    </source>
</evidence>
<name>A0A979FQ73_HYAAZ</name>
<dbReference type="PANTHER" id="PTHR28680">
    <property type="entry name" value="CENTROMERE PROTEIN X"/>
    <property type="match status" value="1"/>
</dbReference>
<proteinExistence type="inferred from homology"/>
<dbReference type="RefSeq" id="XP_047738582.1">
    <property type="nucleotide sequence ID" value="XM_047882626.1"/>
</dbReference>
<comment type="subcellular location">
    <subcellularLocation>
        <location evidence="1">Nucleus</location>
    </subcellularLocation>
</comment>
<protein>
    <recommendedName>
        <fullName evidence="3">Centromere protein X</fullName>
    </recommendedName>
</protein>
<dbReference type="GO" id="GO:0071821">
    <property type="term" value="C:FANCM-MHF complex"/>
    <property type="evidence" value="ECO:0007669"/>
    <property type="project" value="TreeGrafter"/>
</dbReference>
<dbReference type="InterPro" id="IPR018552">
    <property type="entry name" value="CENP-X"/>
</dbReference>
<dbReference type="Proteomes" id="UP000694843">
    <property type="component" value="Unplaced"/>
</dbReference>
<dbReference type="OrthoDB" id="2500381at2759"/>
<keyword evidence="5" id="KW-0238">DNA-binding</keyword>
<gene>
    <name evidence="10" type="primary">LOC108674336</name>
</gene>
<dbReference type="GO" id="GO:0003677">
    <property type="term" value="F:DNA binding"/>
    <property type="evidence" value="ECO:0007669"/>
    <property type="project" value="UniProtKB-KW"/>
</dbReference>
<keyword evidence="9" id="KW-1185">Reference proteome</keyword>
<dbReference type="GO" id="GO:0031297">
    <property type="term" value="P:replication fork processing"/>
    <property type="evidence" value="ECO:0007669"/>
    <property type="project" value="TreeGrafter"/>
</dbReference>
<sequence>MSGDSDLLRDGFSFPTKLISAAIQRSLDGHGVKINATSTKLLAEVCRVVTIEAAARSAREALQEGERQVQLQHLEKILAQLLLDL</sequence>
<dbReference type="AlphaFoldDB" id="A0A979FQ73"/>
<dbReference type="KEGG" id="hazt:108674336"/>
<evidence type="ECO:0000256" key="2">
    <source>
        <dbReference type="ARBA" id="ARBA00009359"/>
    </source>
</evidence>
<dbReference type="GO" id="GO:0006281">
    <property type="term" value="P:DNA repair"/>
    <property type="evidence" value="ECO:0007669"/>
    <property type="project" value="UniProtKB-KW"/>
</dbReference>
<comment type="similarity">
    <text evidence="2">Belongs to the CENP-X/MHF2 family.</text>
</comment>
<evidence type="ECO:0000256" key="7">
    <source>
        <dbReference type="ARBA" id="ARBA00023242"/>
    </source>
</evidence>
<evidence type="ECO:0000256" key="4">
    <source>
        <dbReference type="ARBA" id="ARBA00022763"/>
    </source>
</evidence>
<evidence type="ECO:0000256" key="6">
    <source>
        <dbReference type="ARBA" id="ARBA00023204"/>
    </source>
</evidence>
<keyword evidence="4" id="KW-0227">DNA damage</keyword>